<sequence length="96" mass="11157">MKINLELLEELQEDAMLTLSKKELESILKYENDLLKKFEKVLSVDTNNVEELHYPFDILQTHLREDDKISVLPQSEILKNAPTIDGDFLTITKVVK</sequence>
<dbReference type="RefSeq" id="WP_100916166.1">
    <property type="nucleotide sequence ID" value="NZ_CP025057.1"/>
</dbReference>
<reference evidence="1 2" key="1">
    <citation type="submission" date="2017-12" db="EMBL/GenBank/DDBJ databases">
        <title>Complete genome sequence of Spiroplasma floricola 23-6 (ATCC 29989).</title>
        <authorList>
            <person name="Tsai Y.-M."/>
            <person name="Wu P.-S."/>
            <person name="Lo W.-S."/>
            <person name="Kuo C.-H."/>
        </authorList>
    </citation>
    <scope>NUCLEOTIDE SEQUENCE [LARGE SCALE GENOMIC DNA]</scope>
    <source>
        <strain evidence="1 2">23-6</strain>
    </source>
</reference>
<dbReference type="SUPFAM" id="SSF141000">
    <property type="entry name" value="Glu-tRNAGln amidotransferase C subunit"/>
    <property type="match status" value="1"/>
</dbReference>
<keyword evidence="2" id="KW-1185">Reference proteome</keyword>
<dbReference type="GO" id="GO:0016740">
    <property type="term" value="F:transferase activity"/>
    <property type="evidence" value="ECO:0007669"/>
    <property type="project" value="UniProtKB-KW"/>
</dbReference>
<dbReference type="Pfam" id="PF02686">
    <property type="entry name" value="GatC"/>
    <property type="match status" value="1"/>
</dbReference>
<dbReference type="Proteomes" id="UP000231823">
    <property type="component" value="Chromosome"/>
</dbReference>
<dbReference type="InterPro" id="IPR036113">
    <property type="entry name" value="Asp/Glu-ADT_sf_sub_c"/>
</dbReference>
<proteinExistence type="predicted"/>
<keyword evidence="1" id="KW-0808">Transferase</keyword>
<accession>A0A2K8SCI8</accession>
<protein>
    <submittedName>
        <fullName evidence="1">Glutamyl-tRNA(Gln) amidotransferase subunit C</fullName>
    </submittedName>
</protein>
<evidence type="ECO:0000313" key="1">
    <source>
        <dbReference type="EMBL" id="AUB31174.1"/>
    </source>
</evidence>
<name>A0A2K8SCI8_9MOLU</name>
<dbReference type="AlphaFoldDB" id="A0A2K8SCI8"/>
<gene>
    <name evidence="1" type="primary">gatC</name>
    <name evidence="1" type="ORF">SFLOR_v1c01130</name>
</gene>
<organism evidence="1 2">
    <name type="scientific">Spiroplasma floricola 23-6</name>
    <dbReference type="NCBI Taxonomy" id="1336749"/>
    <lineage>
        <taxon>Bacteria</taxon>
        <taxon>Bacillati</taxon>
        <taxon>Mycoplasmatota</taxon>
        <taxon>Mollicutes</taxon>
        <taxon>Entomoplasmatales</taxon>
        <taxon>Spiroplasmataceae</taxon>
        <taxon>Spiroplasma</taxon>
    </lineage>
</organism>
<evidence type="ECO:0000313" key="2">
    <source>
        <dbReference type="Proteomes" id="UP000231823"/>
    </source>
</evidence>
<dbReference type="InterPro" id="IPR003837">
    <property type="entry name" value="GatC"/>
</dbReference>
<dbReference type="EMBL" id="CP025057">
    <property type="protein sequence ID" value="AUB31174.1"/>
    <property type="molecule type" value="Genomic_DNA"/>
</dbReference>
<dbReference type="KEGG" id="sfz:SFLOR_v1c01130"/>
<dbReference type="GO" id="GO:0006450">
    <property type="term" value="P:regulation of translational fidelity"/>
    <property type="evidence" value="ECO:0007669"/>
    <property type="project" value="InterPro"/>
</dbReference>
<dbReference type="OrthoDB" id="399009at2"/>